<proteinExistence type="predicted"/>
<sequence length="167" mass="19527">MWLHGPTRTIGENSISETEYQLQDPTEDKEVRNVSCLKTKFSDISNMGSQRFDRFSDWNKLVGTIARLQHIADSYQSKAPCHHGRGWHLCRESLDLVNSRRAEMNIIKAVQAETYTDELLSCWRTFQSEVWFINAVMEYNIFTIIMPPDPITRDNEICYSCQMRLNN</sequence>
<comment type="caution">
    <text evidence="1">The sequence shown here is derived from an EMBL/GenBank/DDBJ whole genome shotgun (WGS) entry which is preliminary data.</text>
</comment>
<reference evidence="1" key="1">
    <citation type="submission" date="2021-03" db="EMBL/GenBank/DDBJ databases">
        <authorList>
            <person name="Bekaert M."/>
        </authorList>
    </citation>
    <scope>NUCLEOTIDE SEQUENCE</scope>
</reference>
<protein>
    <submittedName>
        <fullName evidence="1">Uncharacterized protein</fullName>
    </submittedName>
</protein>
<dbReference type="EMBL" id="CAJPWZ010002932">
    <property type="protein sequence ID" value="CAG2248295.1"/>
    <property type="molecule type" value="Genomic_DNA"/>
</dbReference>
<evidence type="ECO:0000313" key="2">
    <source>
        <dbReference type="Proteomes" id="UP000683360"/>
    </source>
</evidence>
<gene>
    <name evidence="1" type="ORF">MEDL_60150</name>
</gene>
<keyword evidence="2" id="KW-1185">Reference proteome</keyword>
<name>A0A8S3V0B9_MYTED</name>
<dbReference type="OrthoDB" id="6138610at2759"/>
<evidence type="ECO:0000313" key="1">
    <source>
        <dbReference type="EMBL" id="CAG2248295.1"/>
    </source>
</evidence>
<organism evidence="1 2">
    <name type="scientific">Mytilus edulis</name>
    <name type="common">Blue mussel</name>
    <dbReference type="NCBI Taxonomy" id="6550"/>
    <lineage>
        <taxon>Eukaryota</taxon>
        <taxon>Metazoa</taxon>
        <taxon>Spiralia</taxon>
        <taxon>Lophotrochozoa</taxon>
        <taxon>Mollusca</taxon>
        <taxon>Bivalvia</taxon>
        <taxon>Autobranchia</taxon>
        <taxon>Pteriomorphia</taxon>
        <taxon>Mytilida</taxon>
        <taxon>Mytiloidea</taxon>
        <taxon>Mytilidae</taxon>
        <taxon>Mytilinae</taxon>
        <taxon>Mytilus</taxon>
    </lineage>
</organism>
<dbReference type="AlphaFoldDB" id="A0A8S3V0B9"/>
<accession>A0A8S3V0B9</accession>
<dbReference type="Proteomes" id="UP000683360">
    <property type="component" value="Unassembled WGS sequence"/>
</dbReference>